<evidence type="ECO:0000313" key="2">
    <source>
        <dbReference type="Proteomes" id="UP000823854"/>
    </source>
</evidence>
<reference evidence="1" key="1">
    <citation type="journal article" date="2021" name="PeerJ">
        <title>Extensive microbial diversity within the chicken gut microbiome revealed by metagenomics and culture.</title>
        <authorList>
            <person name="Gilroy R."/>
            <person name="Ravi A."/>
            <person name="Getino M."/>
            <person name="Pursley I."/>
            <person name="Horton D.L."/>
            <person name="Alikhan N.F."/>
            <person name="Baker D."/>
            <person name="Gharbi K."/>
            <person name="Hall N."/>
            <person name="Watson M."/>
            <person name="Adriaenssens E.M."/>
            <person name="Foster-Nyarko E."/>
            <person name="Jarju S."/>
            <person name="Secka A."/>
            <person name="Antonio M."/>
            <person name="Oren A."/>
            <person name="Chaudhuri R.R."/>
            <person name="La Ragione R."/>
            <person name="Hildebrand F."/>
            <person name="Pallen M.J."/>
        </authorList>
    </citation>
    <scope>NUCLEOTIDE SEQUENCE</scope>
    <source>
        <strain evidence="1">CHK130-7132</strain>
    </source>
</reference>
<accession>A0A9D2TJ66</accession>
<evidence type="ECO:0000313" key="1">
    <source>
        <dbReference type="EMBL" id="HJC71051.1"/>
    </source>
</evidence>
<gene>
    <name evidence="1" type="ORF">H9932_15430</name>
</gene>
<protein>
    <submittedName>
        <fullName evidence="1">Uncharacterized protein</fullName>
    </submittedName>
</protein>
<reference evidence="1" key="2">
    <citation type="submission" date="2021-04" db="EMBL/GenBank/DDBJ databases">
        <authorList>
            <person name="Gilroy R."/>
        </authorList>
    </citation>
    <scope>NUCLEOTIDE SEQUENCE</scope>
    <source>
        <strain evidence="1">CHK130-7132</strain>
    </source>
</reference>
<dbReference type="AlphaFoldDB" id="A0A9D2TJ66"/>
<comment type="caution">
    <text evidence="1">The sequence shown here is derived from an EMBL/GenBank/DDBJ whole genome shotgun (WGS) entry which is preliminary data.</text>
</comment>
<proteinExistence type="predicted"/>
<name>A0A9D2TJ66_9MICO</name>
<dbReference type="EMBL" id="DWWC01000330">
    <property type="protein sequence ID" value="HJC71051.1"/>
    <property type="molecule type" value="Genomic_DNA"/>
</dbReference>
<sequence>MRRPEQPGTLPGAVGDRELELSKEQFGHFDAEDRTLLTLGALVRDMCAPEHAPGEAELPRTLRDECALRRLFEQVVRGFYRHDLGPLGYAVAAERRPWPAAGDPADLAFLPHLNADVVIRGHRQQVIVECKFAPVFTRHQGKTMIKPDYVRQLVSYASDFRGEFEGATRAVLLGALIQGSTGRDLDVEIDRLPIAVRQVDLSTGPDAIRAALTASLQHLVSASSSTDSAMTRCPTITLG</sequence>
<dbReference type="Proteomes" id="UP000823854">
    <property type="component" value="Unassembled WGS sequence"/>
</dbReference>
<organism evidence="1 2">
    <name type="scientific">Candidatus Brachybacterium intestinipullorum</name>
    <dbReference type="NCBI Taxonomy" id="2838512"/>
    <lineage>
        <taxon>Bacteria</taxon>
        <taxon>Bacillati</taxon>
        <taxon>Actinomycetota</taxon>
        <taxon>Actinomycetes</taxon>
        <taxon>Micrococcales</taxon>
        <taxon>Dermabacteraceae</taxon>
        <taxon>Brachybacterium</taxon>
    </lineage>
</organism>